<evidence type="ECO:0000313" key="2">
    <source>
        <dbReference type="Proteomes" id="UP000287519"/>
    </source>
</evidence>
<evidence type="ECO:0000313" key="1">
    <source>
        <dbReference type="EMBL" id="GCE37888.1"/>
    </source>
</evidence>
<comment type="caution">
    <text evidence="1">The sequence shown here is derived from an EMBL/GenBank/DDBJ whole genome shotgun (WGS) entry which is preliminary data.</text>
</comment>
<keyword evidence="2" id="KW-1185">Reference proteome</keyword>
<dbReference type="EMBL" id="BHYM01000013">
    <property type="protein sequence ID" value="GCE37888.1"/>
    <property type="molecule type" value="Genomic_DNA"/>
</dbReference>
<reference evidence="1 2" key="1">
    <citation type="submission" date="2018-11" db="EMBL/GenBank/DDBJ databases">
        <title>Microbial catabolism of amino acid.</title>
        <authorList>
            <person name="Hibi M."/>
            <person name="Ogawa J."/>
        </authorList>
    </citation>
    <scope>NUCLEOTIDE SEQUENCE [LARGE SCALE GENOMIC DNA]</scope>
    <source>
        <strain evidence="1 2">C31-06</strain>
    </source>
</reference>
<organism evidence="1 2">
    <name type="scientific">Rhodococcus wratislaviensis</name>
    <name type="common">Tsukamurella wratislaviensis</name>
    <dbReference type="NCBI Taxonomy" id="44752"/>
    <lineage>
        <taxon>Bacteria</taxon>
        <taxon>Bacillati</taxon>
        <taxon>Actinomycetota</taxon>
        <taxon>Actinomycetes</taxon>
        <taxon>Mycobacteriales</taxon>
        <taxon>Nocardiaceae</taxon>
        <taxon>Rhodococcus</taxon>
    </lineage>
</organism>
<sequence>MHTESSAFGVIFYLLLGAPHSHRILLTLRGASPSVSETGRRVATGELPIAINSTPSSMPSQELPVSGR</sequence>
<name>A0A402C2S9_RHOWR</name>
<dbReference type="Proteomes" id="UP000287519">
    <property type="component" value="Unassembled WGS sequence"/>
</dbReference>
<dbReference type="AlphaFoldDB" id="A0A402C2S9"/>
<protein>
    <submittedName>
        <fullName evidence="1">Uncharacterized protein</fullName>
    </submittedName>
</protein>
<accession>A0A402C2S9</accession>
<proteinExistence type="predicted"/>
<gene>
    <name evidence="1" type="ORF">Rhow_000772</name>
</gene>